<dbReference type="PANTHER" id="PTHR43194">
    <property type="entry name" value="HYDROLASE ALPHA/BETA FOLD FAMILY"/>
    <property type="match status" value="1"/>
</dbReference>
<name>A0ABN2C9A8_9ACTN</name>
<protein>
    <submittedName>
        <fullName evidence="2">Alpha/beta fold hydrolase</fullName>
    </submittedName>
</protein>
<evidence type="ECO:0000313" key="3">
    <source>
        <dbReference type="Proteomes" id="UP001501470"/>
    </source>
</evidence>
<dbReference type="Gene3D" id="3.40.50.1820">
    <property type="entry name" value="alpha/beta hydrolase"/>
    <property type="match status" value="1"/>
</dbReference>
<dbReference type="EMBL" id="BAAAQD010000023">
    <property type="protein sequence ID" value="GAA1553767.1"/>
    <property type="molecule type" value="Genomic_DNA"/>
</dbReference>
<proteinExistence type="predicted"/>
<evidence type="ECO:0000259" key="1">
    <source>
        <dbReference type="Pfam" id="PF12697"/>
    </source>
</evidence>
<keyword evidence="2" id="KW-0378">Hydrolase</keyword>
<dbReference type="Proteomes" id="UP001501470">
    <property type="component" value="Unassembled WGS sequence"/>
</dbReference>
<comment type="caution">
    <text evidence="2">The sequence shown here is derived from an EMBL/GenBank/DDBJ whole genome shotgun (WGS) entry which is preliminary data.</text>
</comment>
<feature type="domain" description="AB hydrolase-1" evidence="1">
    <location>
        <begin position="6"/>
        <end position="233"/>
    </location>
</feature>
<dbReference type="SUPFAM" id="SSF53474">
    <property type="entry name" value="alpha/beta-Hydrolases"/>
    <property type="match status" value="1"/>
</dbReference>
<dbReference type="InterPro" id="IPR029058">
    <property type="entry name" value="AB_hydrolase_fold"/>
</dbReference>
<dbReference type="GO" id="GO:0016787">
    <property type="term" value="F:hydrolase activity"/>
    <property type="evidence" value="ECO:0007669"/>
    <property type="project" value="UniProtKB-KW"/>
</dbReference>
<organism evidence="2 3">
    <name type="scientific">Dactylosporangium maewongense</name>
    <dbReference type="NCBI Taxonomy" id="634393"/>
    <lineage>
        <taxon>Bacteria</taxon>
        <taxon>Bacillati</taxon>
        <taxon>Actinomycetota</taxon>
        <taxon>Actinomycetes</taxon>
        <taxon>Micromonosporales</taxon>
        <taxon>Micromonosporaceae</taxon>
        <taxon>Dactylosporangium</taxon>
    </lineage>
</organism>
<dbReference type="Pfam" id="PF12697">
    <property type="entry name" value="Abhydrolase_6"/>
    <property type="match status" value="1"/>
</dbReference>
<dbReference type="InterPro" id="IPR050228">
    <property type="entry name" value="Carboxylesterase_BioH"/>
</dbReference>
<accession>A0ABN2C9A8</accession>
<sequence>MTGPPVLFIHGPWLHASSWRPWIELFGAAGHRASAPGWPGHPDTVQDARDNPESIADHGIDDIVEHYTALIAALPDRPVLVGHSFGGIIAQRLLGQGLAAAAVAIDAARITDMPPALPLFSNPANRRKAVSLTAEQFRSVFGSAVSAQESAELYDRWSIPAPCRPLFEATAAGFDPHRSADGDPAQAPRGPLLLITGGGQHRAPATRATDVVVFPDRGHCLTIDSRWRAVADAALTWLRNRSLSSPHTERS</sequence>
<reference evidence="2 3" key="1">
    <citation type="journal article" date="2019" name="Int. J. Syst. Evol. Microbiol.">
        <title>The Global Catalogue of Microorganisms (GCM) 10K type strain sequencing project: providing services to taxonomists for standard genome sequencing and annotation.</title>
        <authorList>
            <consortium name="The Broad Institute Genomics Platform"/>
            <consortium name="The Broad Institute Genome Sequencing Center for Infectious Disease"/>
            <person name="Wu L."/>
            <person name="Ma J."/>
        </authorList>
    </citation>
    <scope>NUCLEOTIDE SEQUENCE [LARGE SCALE GENOMIC DNA]</scope>
    <source>
        <strain evidence="2 3">JCM 15933</strain>
    </source>
</reference>
<dbReference type="PANTHER" id="PTHR43194:SF5">
    <property type="entry name" value="PIMELOYL-[ACYL-CARRIER PROTEIN] METHYL ESTER ESTERASE"/>
    <property type="match status" value="1"/>
</dbReference>
<keyword evidence="3" id="KW-1185">Reference proteome</keyword>
<dbReference type="RefSeq" id="WP_344510070.1">
    <property type="nucleotide sequence ID" value="NZ_BAAAQD010000023.1"/>
</dbReference>
<gene>
    <name evidence="2" type="ORF">GCM10009827_088190</name>
</gene>
<evidence type="ECO:0000313" key="2">
    <source>
        <dbReference type="EMBL" id="GAA1553767.1"/>
    </source>
</evidence>
<dbReference type="InterPro" id="IPR000073">
    <property type="entry name" value="AB_hydrolase_1"/>
</dbReference>